<dbReference type="SUPFAM" id="SSF88659">
    <property type="entry name" value="Sigma3 and sigma4 domains of RNA polymerase sigma factors"/>
    <property type="match status" value="1"/>
</dbReference>
<evidence type="ECO:0000256" key="4">
    <source>
        <dbReference type="ARBA" id="ARBA00023163"/>
    </source>
</evidence>
<dbReference type="Pfam" id="PF04542">
    <property type="entry name" value="Sigma70_r2"/>
    <property type="match status" value="1"/>
</dbReference>
<keyword evidence="4" id="KW-0804">Transcription</keyword>
<keyword evidence="3" id="KW-0731">Sigma factor</keyword>
<comment type="similarity">
    <text evidence="1">Belongs to the sigma-70 factor family. ECF subfamily.</text>
</comment>
<dbReference type="InterPro" id="IPR014284">
    <property type="entry name" value="RNA_pol_sigma-70_dom"/>
</dbReference>
<evidence type="ECO:0000256" key="3">
    <source>
        <dbReference type="ARBA" id="ARBA00023082"/>
    </source>
</evidence>
<dbReference type="Gene3D" id="1.10.10.10">
    <property type="entry name" value="Winged helix-like DNA-binding domain superfamily/Winged helix DNA-binding domain"/>
    <property type="match status" value="1"/>
</dbReference>
<evidence type="ECO:0000256" key="2">
    <source>
        <dbReference type="ARBA" id="ARBA00023015"/>
    </source>
</evidence>
<evidence type="ECO:0000256" key="1">
    <source>
        <dbReference type="ARBA" id="ARBA00010641"/>
    </source>
</evidence>
<accession>A0A644XXB4</accession>
<name>A0A644XXB4_9ZZZZ</name>
<evidence type="ECO:0000259" key="5">
    <source>
        <dbReference type="Pfam" id="PF04542"/>
    </source>
</evidence>
<dbReference type="AlphaFoldDB" id="A0A644XXB4"/>
<dbReference type="InterPro" id="IPR013249">
    <property type="entry name" value="RNA_pol_sigma70_r4_t2"/>
</dbReference>
<proteinExistence type="inferred from homology"/>
<dbReference type="Pfam" id="PF08281">
    <property type="entry name" value="Sigma70_r4_2"/>
    <property type="match status" value="1"/>
</dbReference>
<feature type="domain" description="RNA polymerase sigma-70 region 2" evidence="5">
    <location>
        <begin position="24"/>
        <end position="87"/>
    </location>
</feature>
<dbReference type="InterPro" id="IPR036388">
    <property type="entry name" value="WH-like_DNA-bd_sf"/>
</dbReference>
<dbReference type="GO" id="GO:0016987">
    <property type="term" value="F:sigma factor activity"/>
    <property type="evidence" value="ECO:0007669"/>
    <property type="project" value="UniProtKB-KW"/>
</dbReference>
<keyword evidence="2" id="KW-0805">Transcription regulation</keyword>
<comment type="caution">
    <text evidence="7">The sequence shown here is derived from an EMBL/GenBank/DDBJ whole genome shotgun (WGS) entry which is preliminary data.</text>
</comment>
<dbReference type="InterPro" id="IPR039425">
    <property type="entry name" value="RNA_pol_sigma-70-like"/>
</dbReference>
<reference evidence="7" key="1">
    <citation type="submission" date="2019-08" db="EMBL/GenBank/DDBJ databases">
        <authorList>
            <person name="Kucharzyk K."/>
            <person name="Murdoch R.W."/>
            <person name="Higgins S."/>
            <person name="Loffler F."/>
        </authorList>
    </citation>
    <scope>NUCLEOTIDE SEQUENCE</scope>
</reference>
<dbReference type="SUPFAM" id="SSF88946">
    <property type="entry name" value="Sigma2 domain of RNA polymerase sigma factors"/>
    <property type="match status" value="1"/>
</dbReference>
<sequence length="167" mass="19364">MERKEKHALQKAVRTADEFAASVKQIERLLFAASYAILGNSDACADAVQAALMKAWESRSSLRSDELFKSWMVRIVQNESRNLIRRKPNLPLDEDIPATEEDQARLDVKLALSRLPEQTRLIVMLYYFERYPVKEICALLDLPEGTVHSRLSRAREQLRKELTDYER</sequence>
<feature type="domain" description="RNA polymerase sigma factor 70 region 4 type 2" evidence="6">
    <location>
        <begin position="107"/>
        <end position="158"/>
    </location>
</feature>
<protein>
    <submittedName>
        <fullName evidence="7">ECF RNA polymerase sigma factor SigW</fullName>
    </submittedName>
</protein>
<dbReference type="GO" id="GO:0006352">
    <property type="term" value="P:DNA-templated transcription initiation"/>
    <property type="evidence" value="ECO:0007669"/>
    <property type="project" value="InterPro"/>
</dbReference>
<dbReference type="NCBIfam" id="TIGR02937">
    <property type="entry name" value="sigma70-ECF"/>
    <property type="match status" value="1"/>
</dbReference>
<dbReference type="Gene3D" id="1.10.1740.10">
    <property type="match status" value="1"/>
</dbReference>
<dbReference type="CDD" id="cd06171">
    <property type="entry name" value="Sigma70_r4"/>
    <property type="match status" value="1"/>
</dbReference>
<dbReference type="PANTHER" id="PTHR43133:SF51">
    <property type="entry name" value="RNA POLYMERASE SIGMA FACTOR"/>
    <property type="match status" value="1"/>
</dbReference>
<gene>
    <name evidence="7" type="primary">sigW_46</name>
    <name evidence="7" type="ORF">SDC9_67261</name>
</gene>
<evidence type="ECO:0000313" key="7">
    <source>
        <dbReference type="EMBL" id="MPM20825.1"/>
    </source>
</evidence>
<dbReference type="GO" id="GO:0003677">
    <property type="term" value="F:DNA binding"/>
    <property type="evidence" value="ECO:0007669"/>
    <property type="project" value="InterPro"/>
</dbReference>
<dbReference type="InterPro" id="IPR013325">
    <property type="entry name" value="RNA_pol_sigma_r2"/>
</dbReference>
<dbReference type="InterPro" id="IPR007627">
    <property type="entry name" value="RNA_pol_sigma70_r2"/>
</dbReference>
<organism evidence="7">
    <name type="scientific">bioreactor metagenome</name>
    <dbReference type="NCBI Taxonomy" id="1076179"/>
    <lineage>
        <taxon>unclassified sequences</taxon>
        <taxon>metagenomes</taxon>
        <taxon>ecological metagenomes</taxon>
    </lineage>
</organism>
<dbReference type="EMBL" id="VSSQ01003465">
    <property type="protein sequence ID" value="MPM20825.1"/>
    <property type="molecule type" value="Genomic_DNA"/>
</dbReference>
<evidence type="ECO:0000259" key="6">
    <source>
        <dbReference type="Pfam" id="PF08281"/>
    </source>
</evidence>
<dbReference type="PANTHER" id="PTHR43133">
    <property type="entry name" value="RNA POLYMERASE ECF-TYPE SIGMA FACTO"/>
    <property type="match status" value="1"/>
</dbReference>
<dbReference type="InterPro" id="IPR013324">
    <property type="entry name" value="RNA_pol_sigma_r3/r4-like"/>
</dbReference>